<evidence type="ECO:0000313" key="2">
    <source>
        <dbReference type="EMBL" id="MBW32703.1"/>
    </source>
</evidence>
<feature type="transmembrane region" description="Helical" evidence="1">
    <location>
        <begin position="7"/>
        <end position="28"/>
    </location>
</feature>
<feature type="transmembrane region" description="Helical" evidence="1">
    <location>
        <begin position="40"/>
        <end position="60"/>
    </location>
</feature>
<proteinExistence type="predicted"/>
<evidence type="ECO:0000256" key="1">
    <source>
        <dbReference type="SAM" id="Phobius"/>
    </source>
</evidence>
<name>A0A2M3ZVY1_9DIPT</name>
<protein>
    <submittedName>
        <fullName evidence="2">Putative secreted peptide</fullName>
    </submittedName>
</protein>
<organism evidence="2">
    <name type="scientific">Anopheles braziliensis</name>
    <dbReference type="NCBI Taxonomy" id="58242"/>
    <lineage>
        <taxon>Eukaryota</taxon>
        <taxon>Metazoa</taxon>
        <taxon>Ecdysozoa</taxon>
        <taxon>Arthropoda</taxon>
        <taxon>Hexapoda</taxon>
        <taxon>Insecta</taxon>
        <taxon>Pterygota</taxon>
        <taxon>Neoptera</taxon>
        <taxon>Endopterygota</taxon>
        <taxon>Diptera</taxon>
        <taxon>Nematocera</taxon>
        <taxon>Culicoidea</taxon>
        <taxon>Culicidae</taxon>
        <taxon>Anophelinae</taxon>
        <taxon>Anopheles</taxon>
    </lineage>
</organism>
<keyword evidence="1" id="KW-1133">Transmembrane helix</keyword>
<keyword evidence="1" id="KW-0472">Membrane</keyword>
<keyword evidence="1" id="KW-0812">Transmembrane</keyword>
<reference evidence="2" key="1">
    <citation type="submission" date="2018-01" db="EMBL/GenBank/DDBJ databases">
        <title>An insight into the sialome of Amazonian anophelines.</title>
        <authorList>
            <person name="Ribeiro J.M."/>
            <person name="Scarpassa V."/>
            <person name="Calvo E."/>
        </authorList>
    </citation>
    <scope>NUCLEOTIDE SEQUENCE</scope>
    <source>
        <tissue evidence="2">Salivary glands</tissue>
    </source>
</reference>
<dbReference type="EMBL" id="GGFM01011952">
    <property type="protein sequence ID" value="MBW32703.1"/>
    <property type="molecule type" value="Transcribed_RNA"/>
</dbReference>
<sequence>MALWRCLSLALLCCLASILKILVFFFPFSRPSSSSGRWTAFRWNCFCCSAGATALRRHLLRRGASSWRKRA</sequence>
<dbReference type="AlphaFoldDB" id="A0A2M3ZVY1"/>
<accession>A0A2M3ZVY1</accession>